<sequence length="92" mass="10475">MSMKAFRTNKGCHIHILPITITVGTSAHIRCIIFTSENVFDKAYTLEGDDYTRWGSDDDYIKNWICDKELYLGRPVPDVDADENPIKVAPLN</sequence>
<dbReference type="AlphaFoldDB" id="A0A6C0I3E7"/>
<organism evidence="1">
    <name type="scientific">viral metagenome</name>
    <dbReference type="NCBI Taxonomy" id="1070528"/>
    <lineage>
        <taxon>unclassified sequences</taxon>
        <taxon>metagenomes</taxon>
        <taxon>organismal metagenomes</taxon>
    </lineage>
</organism>
<evidence type="ECO:0000313" key="1">
    <source>
        <dbReference type="EMBL" id="QHT86886.1"/>
    </source>
</evidence>
<proteinExistence type="predicted"/>
<dbReference type="EMBL" id="MN740077">
    <property type="protein sequence ID" value="QHT86886.1"/>
    <property type="molecule type" value="Genomic_DNA"/>
</dbReference>
<reference evidence="1" key="1">
    <citation type="journal article" date="2020" name="Nature">
        <title>Giant virus diversity and host interactions through global metagenomics.</title>
        <authorList>
            <person name="Schulz F."/>
            <person name="Roux S."/>
            <person name="Paez-Espino D."/>
            <person name="Jungbluth S."/>
            <person name="Walsh D.A."/>
            <person name="Denef V.J."/>
            <person name="McMahon K.D."/>
            <person name="Konstantinidis K.T."/>
            <person name="Eloe-Fadrosh E.A."/>
            <person name="Kyrpides N.C."/>
            <person name="Woyke T."/>
        </authorList>
    </citation>
    <scope>NUCLEOTIDE SEQUENCE</scope>
    <source>
        <strain evidence="1">GVMAG-M-3300023184-18</strain>
    </source>
</reference>
<name>A0A6C0I3E7_9ZZZZ</name>
<accession>A0A6C0I3E7</accession>
<protein>
    <submittedName>
        <fullName evidence="1">Uncharacterized protein</fullName>
    </submittedName>
</protein>